<feature type="region of interest" description="Disordered" evidence="1">
    <location>
        <begin position="65"/>
        <end position="90"/>
    </location>
</feature>
<dbReference type="Proteomes" id="UP000581135">
    <property type="component" value="Unassembled WGS sequence"/>
</dbReference>
<keyword evidence="2" id="KW-0132">Cell division</keyword>
<reference evidence="2 3" key="1">
    <citation type="submission" date="2020-08" db="EMBL/GenBank/DDBJ databases">
        <title>Genomic Encyclopedia of Type Strains, Phase III (KMG-III): the genomes of soil and plant-associated and newly described type strains.</title>
        <authorList>
            <person name="Whitman W."/>
        </authorList>
    </citation>
    <scope>NUCLEOTIDE SEQUENCE [LARGE SCALE GENOMIC DNA]</scope>
    <source>
        <strain evidence="2 3">CECT 8803</strain>
    </source>
</reference>
<dbReference type="AlphaFoldDB" id="A0A839SV31"/>
<dbReference type="Pfam" id="PF05164">
    <property type="entry name" value="ZapA"/>
    <property type="match status" value="1"/>
</dbReference>
<evidence type="ECO:0000313" key="3">
    <source>
        <dbReference type="Proteomes" id="UP000581135"/>
    </source>
</evidence>
<organism evidence="2 3">
    <name type="scientific">Limibacillus halophilus</name>
    <dbReference type="NCBI Taxonomy" id="1579333"/>
    <lineage>
        <taxon>Bacteria</taxon>
        <taxon>Pseudomonadati</taxon>
        <taxon>Pseudomonadota</taxon>
        <taxon>Alphaproteobacteria</taxon>
        <taxon>Rhodospirillales</taxon>
        <taxon>Rhodovibrionaceae</taxon>
        <taxon>Limibacillus</taxon>
    </lineage>
</organism>
<keyword evidence="3" id="KW-1185">Reference proteome</keyword>
<name>A0A839SV31_9PROT</name>
<dbReference type="GO" id="GO:0051301">
    <property type="term" value="P:cell division"/>
    <property type="evidence" value="ECO:0007669"/>
    <property type="project" value="UniProtKB-KW"/>
</dbReference>
<evidence type="ECO:0000313" key="2">
    <source>
        <dbReference type="EMBL" id="MBB3064803.1"/>
    </source>
</evidence>
<gene>
    <name evidence="2" type="ORF">FHR98_001075</name>
</gene>
<dbReference type="InterPro" id="IPR042233">
    <property type="entry name" value="Cell_div_ZapA_N"/>
</dbReference>
<dbReference type="Gene3D" id="3.30.160.880">
    <property type="entry name" value="Cell division protein ZapA protomer, N-terminal domain"/>
    <property type="match status" value="1"/>
</dbReference>
<comment type="caution">
    <text evidence="2">The sequence shown here is derived from an EMBL/GenBank/DDBJ whole genome shotgun (WGS) entry which is preliminary data.</text>
</comment>
<dbReference type="InterPro" id="IPR036192">
    <property type="entry name" value="Cell_div_ZapA-like_sf"/>
</dbReference>
<proteinExistence type="predicted"/>
<accession>A0A839SV31</accession>
<protein>
    <submittedName>
        <fullName evidence="2">Cell division protein ZapA</fullName>
    </submittedName>
</protein>
<dbReference type="RefSeq" id="WP_183415599.1">
    <property type="nucleotide sequence ID" value="NZ_JACHXA010000002.1"/>
</dbReference>
<evidence type="ECO:0000256" key="1">
    <source>
        <dbReference type="SAM" id="MobiDB-lite"/>
    </source>
</evidence>
<keyword evidence="2" id="KW-0131">Cell cycle</keyword>
<dbReference type="SUPFAM" id="SSF102829">
    <property type="entry name" value="Cell division protein ZapA-like"/>
    <property type="match status" value="1"/>
</dbReference>
<sequence length="124" mass="13491">MAQVTLTVNGRNYEVACGDGEEERIRSLSREIDARVRAMAEAVGQVGEARLLLMTSLIMADEMKEMSAGGGGNGTANGTTVNEEELNERENAIAAEEKRLSEMVVQLDSYAERLETIAERLVQA</sequence>
<dbReference type="InterPro" id="IPR007838">
    <property type="entry name" value="Cell_div_ZapA-like"/>
</dbReference>
<dbReference type="EMBL" id="JACHXA010000002">
    <property type="protein sequence ID" value="MBB3064803.1"/>
    <property type="molecule type" value="Genomic_DNA"/>
</dbReference>